<proteinExistence type="predicted"/>
<dbReference type="AlphaFoldDB" id="A0A1B6PFR8"/>
<sequence length="282" mass="31848">MAAAATAHHLSVVPHHLAPMRHSSSPPPPPHLASRSSATVKLPVQLQAAPARAEELASGFAASSQTPLVQPPPPPTEGHFEIIINTDTIQTHDLSPVQEALGDLSSLTAELYVHCSADSRTLLDQTVGFTITYKREDAYDTRELSEFLDIWLWFVRLDAAYPWFPVVLDWRAGRLTRYAAMLVPSPGNFREKKWFYAPFKNFTVYKTLLMDELQMSMRMGEVFHPEVLELFVMKKVFAVETWLKQQNHLKPRLKTTDMARILGFGVGDKLFDLIDKYPLHPS</sequence>
<evidence type="ECO:0000313" key="2">
    <source>
        <dbReference type="EMBL" id="KXG24526.1"/>
    </source>
</evidence>
<keyword evidence="3" id="KW-1185">Reference proteome</keyword>
<dbReference type="PANTHER" id="PTHR35724:SF1">
    <property type="entry name" value="PROTEIN CHLORORESPIRATORY REDUCTION 6, CHLOROPLASTIC"/>
    <property type="match status" value="1"/>
</dbReference>
<accession>A0A1B6PFR8</accession>
<reference evidence="2 3" key="1">
    <citation type="journal article" date="2009" name="Nature">
        <title>The Sorghum bicolor genome and the diversification of grasses.</title>
        <authorList>
            <person name="Paterson A.H."/>
            <person name="Bowers J.E."/>
            <person name="Bruggmann R."/>
            <person name="Dubchak I."/>
            <person name="Grimwood J."/>
            <person name="Gundlach H."/>
            <person name="Haberer G."/>
            <person name="Hellsten U."/>
            <person name="Mitros T."/>
            <person name="Poliakov A."/>
            <person name="Schmutz J."/>
            <person name="Spannagl M."/>
            <person name="Tang H."/>
            <person name="Wang X."/>
            <person name="Wicker T."/>
            <person name="Bharti A.K."/>
            <person name="Chapman J."/>
            <person name="Feltus F.A."/>
            <person name="Gowik U."/>
            <person name="Grigoriev I.V."/>
            <person name="Lyons E."/>
            <person name="Maher C.A."/>
            <person name="Martis M."/>
            <person name="Narechania A."/>
            <person name="Otillar R.P."/>
            <person name="Penning B.W."/>
            <person name="Salamov A.A."/>
            <person name="Wang Y."/>
            <person name="Zhang L."/>
            <person name="Carpita N.C."/>
            <person name="Freeling M."/>
            <person name="Gingle A.R."/>
            <person name="Hash C.T."/>
            <person name="Keller B."/>
            <person name="Klein P."/>
            <person name="Kresovich S."/>
            <person name="McCann M.C."/>
            <person name="Ming R."/>
            <person name="Peterson D.G."/>
            <person name="Mehboob-ur-Rahman"/>
            <person name="Ware D."/>
            <person name="Westhoff P."/>
            <person name="Mayer K.F."/>
            <person name="Messing J."/>
            <person name="Rokhsar D.S."/>
        </authorList>
    </citation>
    <scope>NUCLEOTIDE SEQUENCE [LARGE SCALE GENOMIC DNA]</scope>
    <source>
        <strain evidence="3">cv. BTx623</strain>
    </source>
</reference>
<dbReference type="OMA" id="YRWRNDS"/>
<evidence type="ECO:0000256" key="1">
    <source>
        <dbReference type="SAM" id="MobiDB-lite"/>
    </source>
</evidence>
<gene>
    <name evidence="2" type="ORF">SORBI_3007G055000</name>
</gene>
<dbReference type="Pfam" id="PF08847">
    <property type="entry name" value="Crr6"/>
    <property type="match status" value="2"/>
</dbReference>
<reference evidence="3" key="2">
    <citation type="journal article" date="2018" name="Plant J.">
        <title>The Sorghum bicolor reference genome: improved assembly, gene annotations, a transcriptome atlas, and signatures of genome organization.</title>
        <authorList>
            <person name="McCormick R.F."/>
            <person name="Truong S.K."/>
            <person name="Sreedasyam A."/>
            <person name="Jenkins J."/>
            <person name="Shu S."/>
            <person name="Sims D."/>
            <person name="Kennedy M."/>
            <person name="Amirebrahimi M."/>
            <person name="Weers B.D."/>
            <person name="McKinley B."/>
            <person name="Mattison A."/>
            <person name="Morishige D.T."/>
            <person name="Grimwood J."/>
            <person name="Schmutz J."/>
            <person name="Mullet J.E."/>
        </authorList>
    </citation>
    <scope>NUCLEOTIDE SEQUENCE [LARGE SCALE GENOMIC DNA]</scope>
    <source>
        <strain evidence="3">cv. BTx623</strain>
    </source>
</reference>
<dbReference type="STRING" id="4558.A0A1B6PFR8"/>
<dbReference type="InParanoid" id="A0A1B6PFR8"/>
<dbReference type="GO" id="GO:0009507">
    <property type="term" value="C:chloroplast"/>
    <property type="evidence" value="ECO:0000318"/>
    <property type="project" value="GO_Central"/>
</dbReference>
<dbReference type="GO" id="GO:0010275">
    <property type="term" value="P:NAD(P)H dehydrogenase complex assembly"/>
    <property type="evidence" value="ECO:0000318"/>
    <property type="project" value="GO_Central"/>
</dbReference>
<dbReference type="InterPro" id="IPR014946">
    <property type="entry name" value="CRR6"/>
</dbReference>
<evidence type="ECO:0000313" key="3">
    <source>
        <dbReference type="Proteomes" id="UP000000768"/>
    </source>
</evidence>
<dbReference type="Gramene" id="KXG24526">
    <property type="protein sequence ID" value="KXG24526"/>
    <property type="gene ID" value="SORBI_3007G055000"/>
</dbReference>
<dbReference type="PANTHER" id="PTHR35724">
    <property type="entry name" value="PROTEIN CHLORORESPIRATORY REDUCTION 6, CHLOROPLASTIC"/>
    <property type="match status" value="1"/>
</dbReference>
<organism evidence="2 3">
    <name type="scientific">Sorghum bicolor</name>
    <name type="common">Sorghum</name>
    <name type="synonym">Sorghum vulgare</name>
    <dbReference type="NCBI Taxonomy" id="4558"/>
    <lineage>
        <taxon>Eukaryota</taxon>
        <taxon>Viridiplantae</taxon>
        <taxon>Streptophyta</taxon>
        <taxon>Embryophyta</taxon>
        <taxon>Tracheophyta</taxon>
        <taxon>Spermatophyta</taxon>
        <taxon>Magnoliopsida</taxon>
        <taxon>Liliopsida</taxon>
        <taxon>Poales</taxon>
        <taxon>Poaceae</taxon>
        <taxon>PACMAD clade</taxon>
        <taxon>Panicoideae</taxon>
        <taxon>Andropogonodae</taxon>
        <taxon>Andropogoneae</taxon>
        <taxon>Sorghinae</taxon>
        <taxon>Sorghum</taxon>
    </lineage>
</organism>
<dbReference type="EMBL" id="CM000766">
    <property type="protein sequence ID" value="KXG24526.1"/>
    <property type="molecule type" value="Genomic_DNA"/>
</dbReference>
<protein>
    <recommendedName>
        <fullName evidence="4">Protein CHLORORESPIRATORY REDUCTION 6, chloroplastic</fullName>
    </recommendedName>
</protein>
<evidence type="ECO:0008006" key="4">
    <source>
        <dbReference type="Google" id="ProtNLM"/>
    </source>
</evidence>
<feature type="region of interest" description="Disordered" evidence="1">
    <location>
        <begin position="18"/>
        <end position="38"/>
    </location>
</feature>
<name>A0A1B6PFR8_SORBI</name>
<dbReference type="Proteomes" id="UP000000768">
    <property type="component" value="Chromosome 7"/>
</dbReference>